<dbReference type="InterPro" id="IPR050194">
    <property type="entry name" value="Glycosyltransferase_grp1"/>
</dbReference>
<accession>A0A2V4C720</accession>
<protein>
    <submittedName>
        <fullName evidence="2">Glycosyl transferase</fullName>
    </submittedName>
</protein>
<keyword evidence="3" id="KW-1185">Reference proteome</keyword>
<dbReference type="RefSeq" id="WP_110305623.1">
    <property type="nucleotide sequence ID" value="NZ_QJHK01000003.1"/>
</dbReference>
<evidence type="ECO:0000259" key="1">
    <source>
        <dbReference type="Pfam" id="PF00534"/>
    </source>
</evidence>
<evidence type="ECO:0000313" key="2">
    <source>
        <dbReference type="EMBL" id="PXY41994.1"/>
    </source>
</evidence>
<dbReference type="Gene3D" id="3.40.50.2000">
    <property type="entry name" value="Glycogen Phosphorylase B"/>
    <property type="match status" value="2"/>
</dbReference>
<dbReference type="Pfam" id="PF00534">
    <property type="entry name" value="Glycos_transf_1"/>
    <property type="match status" value="1"/>
</dbReference>
<proteinExistence type="predicted"/>
<feature type="domain" description="Glycosyl transferase family 1" evidence="1">
    <location>
        <begin position="221"/>
        <end position="389"/>
    </location>
</feature>
<comment type="caution">
    <text evidence="2">The sequence shown here is derived from an EMBL/GenBank/DDBJ whole genome shotgun (WGS) entry which is preliminary data.</text>
</comment>
<dbReference type="Proteomes" id="UP000247903">
    <property type="component" value="Unassembled WGS sequence"/>
</dbReference>
<gene>
    <name evidence="2" type="ORF">DMB65_05355</name>
</gene>
<keyword evidence="2" id="KW-0808">Transferase</keyword>
<evidence type="ECO:0000313" key="3">
    <source>
        <dbReference type="Proteomes" id="UP000247903"/>
    </source>
</evidence>
<name>A0A2V4C720_9FLAO</name>
<dbReference type="PANTHER" id="PTHR45947">
    <property type="entry name" value="SULFOQUINOVOSYL TRANSFERASE SQD2"/>
    <property type="match status" value="1"/>
</dbReference>
<sequence>MELYLYSFTFKRGGAGFAADKFKILAKKLKFEPVLGISQDNASSFQFFKRLISFFLSKFLVDNNPIKHSLNLFSCNSVLKAFKDTEALHHIHWINNDTLSIFDFNKIPKGAIITLHDEWLYCGAEHCYDVNDNFFYFINGYKFFKKEWNGFNWNYIIWKIKFNKLSKRRDLIFTVPSNWMLERAKKSLILKNADVRLLPNPIDTKLFRPMKDEKRFFDIDRTQFEFGKDEFIICFGAIVGINNYYKGSKLLEEAMNILRNSIDKEKSKKIKILTFGGKKEEASIKNGFETFSIGHINKPQQLVTLYSNVDCVIVPSLVESFGQVAAEALACETPVICFDCSGLRDIVKDGVTGLLAKKYDANDLALKIEIMFKKDALERLQLGQNGRKHIVKNFSFEVIQNKYGDILNDALILARDSK</sequence>
<dbReference type="InterPro" id="IPR001296">
    <property type="entry name" value="Glyco_trans_1"/>
</dbReference>
<dbReference type="SUPFAM" id="SSF53756">
    <property type="entry name" value="UDP-Glycosyltransferase/glycogen phosphorylase"/>
    <property type="match status" value="1"/>
</dbReference>
<dbReference type="GO" id="GO:0016757">
    <property type="term" value="F:glycosyltransferase activity"/>
    <property type="evidence" value="ECO:0007669"/>
    <property type="project" value="InterPro"/>
</dbReference>
<dbReference type="PANTHER" id="PTHR45947:SF3">
    <property type="entry name" value="SULFOQUINOVOSYL TRANSFERASE SQD2"/>
    <property type="match status" value="1"/>
</dbReference>
<dbReference type="AlphaFoldDB" id="A0A2V4C720"/>
<reference evidence="2 3" key="1">
    <citation type="submission" date="2018-05" db="EMBL/GenBank/DDBJ databases">
        <title>Flavobacterium sp. strain IMCC34759, incomplete genome.</title>
        <authorList>
            <person name="Joung Y."/>
            <person name="Cho J."/>
        </authorList>
    </citation>
    <scope>NUCLEOTIDE SEQUENCE [LARGE SCALE GENOMIC DNA]</scope>
    <source>
        <strain evidence="2 3">IMCC34759</strain>
    </source>
</reference>
<organism evidence="2 3">
    <name type="scientific">Flavobacterium cheongpyeongense</name>
    <dbReference type="NCBI Taxonomy" id="2212651"/>
    <lineage>
        <taxon>Bacteria</taxon>
        <taxon>Pseudomonadati</taxon>
        <taxon>Bacteroidota</taxon>
        <taxon>Flavobacteriia</taxon>
        <taxon>Flavobacteriales</taxon>
        <taxon>Flavobacteriaceae</taxon>
        <taxon>Flavobacterium</taxon>
    </lineage>
</organism>
<dbReference type="EMBL" id="QJHK01000003">
    <property type="protein sequence ID" value="PXY41994.1"/>
    <property type="molecule type" value="Genomic_DNA"/>
</dbReference>
<dbReference type="OrthoDB" id="9768685at2"/>